<dbReference type="InterPro" id="IPR002577">
    <property type="entry name" value="HTH_HxlR"/>
</dbReference>
<proteinExistence type="predicted"/>
<dbReference type="InterPro" id="IPR036390">
    <property type="entry name" value="WH_DNA-bd_sf"/>
</dbReference>
<evidence type="ECO:0000256" key="3">
    <source>
        <dbReference type="ARBA" id="ARBA00023163"/>
    </source>
</evidence>
<dbReference type="Pfam" id="PF01638">
    <property type="entry name" value="HxlR"/>
    <property type="match status" value="1"/>
</dbReference>
<gene>
    <name evidence="5" type="ORF">LR394_35915</name>
</gene>
<evidence type="ECO:0000313" key="5">
    <source>
        <dbReference type="EMBL" id="MCD5316298.1"/>
    </source>
</evidence>
<keyword evidence="1" id="KW-0805">Transcription regulation</keyword>
<evidence type="ECO:0000313" key="6">
    <source>
        <dbReference type="Proteomes" id="UP001138997"/>
    </source>
</evidence>
<evidence type="ECO:0000256" key="2">
    <source>
        <dbReference type="ARBA" id="ARBA00023125"/>
    </source>
</evidence>
<dbReference type="Gene3D" id="1.10.10.10">
    <property type="entry name" value="Winged helix-like DNA-binding domain superfamily/Winged helix DNA-binding domain"/>
    <property type="match status" value="1"/>
</dbReference>
<organism evidence="5 6">
    <name type="scientific">Kineosporia babensis</name>
    <dbReference type="NCBI Taxonomy" id="499548"/>
    <lineage>
        <taxon>Bacteria</taxon>
        <taxon>Bacillati</taxon>
        <taxon>Actinomycetota</taxon>
        <taxon>Actinomycetes</taxon>
        <taxon>Kineosporiales</taxon>
        <taxon>Kineosporiaceae</taxon>
        <taxon>Kineosporia</taxon>
    </lineage>
</organism>
<name>A0A9X1NLD7_9ACTN</name>
<dbReference type="AlphaFoldDB" id="A0A9X1NLD7"/>
<reference evidence="5" key="1">
    <citation type="submission" date="2021-11" db="EMBL/GenBank/DDBJ databases">
        <title>Streptomyces corallinus and Kineosporia corallina sp. nov., two new coral-derived marine actinobacteria.</title>
        <authorList>
            <person name="Buangrab K."/>
            <person name="Sutthacheep M."/>
            <person name="Yeemin T."/>
            <person name="Harunari E."/>
            <person name="Igarashi Y."/>
            <person name="Sripreechasak P."/>
            <person name="Kanchanasin P."/>
            <person name="Tanasupawat S."/>
            <person name="Phongsopitanun W."/>
        </authorList>
    </citation>
    <scope>NUCLEOTIDE SEQUENCE</scope>
    <source>
        <strain evidence="5">JCM 31032</strain>
    </source>
</reference>
<dbReference type="PROSITE" id="PS51118">
    <property type="entry name" value="HTH_HXLR"/>
    <property type="match status" value="1"/>
</dbReference>
<dbReference type="SUPFAM" id="SSF46785">
    <property type="entry name" value="Winged helix' DNA-binding domain"/>
    <property type="match status" value="1"/>
</dbReference>
<dbReference type="GO" id="GO:0003677">
    <property type="term" value="F:DNA binding"/>
    <property type="evidence" value="ECO:0007669"/>
    <property type="project" value="UniProtKB-KW"/>
</dbReference>
<accession>A0A9X1NLD7</accession>
<keyword evidence="3" id="KW-0804">Transcription</keyword>
<protein>
    <submittedName>
        <fullName evidence="5">Helix-turn-helix transcriptional regulator</fullName>
    </submittedName>
</protein>
<comment type="caution">
    <text evidence="5">The sequence shown here is derived from an EMBL/GenBank/DDBJ whole genome shotgun (WGS) entry which is preliminary data.</text>
</comment>
<dbReference type="RefSeq" id="WP_231449150.1">
    <property type="nucleotide sequence ID" value="NZ_JAJOMB010000028.1"/>
</dbReference>
<dbReference type="Proteomes" id="UP001138997">
    <property type="component" value="Unassembled WGS sequence"/>
</dbReference>
<evidence type="ECO:0000256" key="1">
    <source>
        <dbReference type="ARBA" id="ARBA00023015"/>
    </source>
</evidence>
<dbReference type="PANTHER" id="PTHR33204:SF37">
    <property type="entry name" value="HTH-TYPE TRANSCRIPTIONAL REGULATOR YODB"/>
    <property type="match status" value="1"/>
</dbReference>
<dbReference type="PANTHER" id="PTHR33204">
    <property type="entry name" value="TRANSCRIPTIONAL REGULATOR, MARR FAMILY"/>
    <property type="match status" value="1"/>
</dbReference>
<keyword evidence="6" id="KW-1185">Reference proteome</keyword>
<feature type="domain" description="HTH hxlR-type" evidence="4">
    <location>
        <begin position="13"/>
        <end position="110"/>
    </location>
</feature>
<dbReference type="InterPro" id="IPR036388">
    <property type="entry name" value="WH-like_DNA-bd_sf"/>
</dbReference>
<evidence type="ECO:0000259" key="4">
    <source>
        <dbReference type="PROSITE" id="PS51118"/>
    </source>
</evidence>
<sequence>MSQEHCDDFVADCRLRAATELFAHTWDVVVVAALRDGPLRRRELRAQIGGISDKMLTQTLHRLTGNGLLTRLEGPGLRIDYQLTPLGQSLLDGPLQALGAWIDEHGDELLDHAPGEAFG</sequence>
<keyword evidence="2" id="KW-0238">DNA-binding</keyword>
<dbReference type="EMBL" id="JAJOMB010000028">
    <property type="protein sequence ID" value="MCD5316298.1"/>
    <property type="molecule type" value="Genomic_DNA"/>
</dbReference>